<reference evidence="1 2" key="1">
    <citation type="submission" date="2020-08" db="EMBL/GenBank/DDBJ databases">
        <title>Genomic Encyclopedia of Type Strains, Phase IV (KMG-IV): sequencing the most valuable type-strain genomes for metagenomic binning, comparative biology and taxonomic classification.</title>
        <authorList>
            <person name="Goeker M."/>
        </authorList>
    </citation>
    <scope>NUCLEOTIDE SEQUENCE [LARGE SCALE GENOMIC DNA]</scope>
    <source>
        <strain evidence="1 2">DSM 21793</strain>
    </source>
</reference>
<organism evidence="1 2">
    <name type="scientific">Phenylobacterium haematophilum</name>
    <dbReference type="NCBI Taxonomy" id="98513"/>
    <lineage>
        <taxon>Bacteria</taxon>
        <taxon>Pseudomonadati</taxon>
        <taxon>Pseudomonadota</taxon>
        <taxon>Alphaproteobacteria</taxon>
        <taxon>Caulobacterales</taxon>
        <taxon>Caulobacteraceae</taxon>
        <taxon>Phenylobacterium</taxon>
    </lineage>
</organism>
<dbReference type="AlphaFoldDB" id="A0A840A3Q6"/>
<evidence type="ECO:0000313" key="1">
    <source>
        <dbReference type="EMBL" id="MBB3893655.1"/>
    </source>
</evidence>
<accession>A0A840A3Q6</accession>
<name>A0A840A3Q6_9CAUL</name>
<evidence type="ECO:0000313" key="2">
    <source>
        <dbReference type="Proteomes" id="UP000530564"/>
    </source>
</evidence>
<dbReference type="EMBL" id="JACIDK010000016">
    <property type="protein sequence ID" value="MBB3893655.1"/>
    <property type="molecule type" value="Genomic_DNA"/>
</dbReference>
<protein>
    <submittedName>
        <fullName evidence="1">Uncharacterized protein</fullName>
    </submittedName>
</protein>
<dbReference type="RefSeq" id="WP_183777148.1">
    <property type="nucleotide sequence ID" value="NZ_JACIDK010000016.1"/>
</dbReference>
<gene>
    <name evidence="1" type="ORF">GGQ61_004404</name>
</gene>
<comment type="caution">
    <text evidence="1">The sequence shown here is derived from an EMBL/GenBank/DDBJ whole genome shotgun (WGS) entry which is preliminary data.</text>
</comment>
<dbReference type="Proteomes" id="UP000530564">
    <property type="component" value="Unassembled WGS sequence"/>
</dbReference>
<proteinExistence type="predicted"/>
<keyword evidence="2" id="KW-1185">Reference proteome</keyword>
<sequence>MTDLSLPPSVTVSPTIVGVSVLTDDGVTVQVSLPRPRGLHDLPIEEVADRARRMAQDALRAAATSLGST</sequence>